<accession>A0A2A8CXD4</accession>
<organism evidence="11 12">
    <name type="scientific">Longibacter salinarum</name>
    <dbReference type="NCBI Taxonomy" id="1850348"/>
    <lineage>
        <taxon>Bacteria</taxon>
        <taxon>Pseudomonadati</taxon>
        <taxon>Rhodothermota</taxon>
        <taxon>Rhodothermia</taxon>
        <taxon>Rhodothermales</taxon>
        <taxon>Salisaetaceae</taxon>
        <taxon>Longibacter</taxon>
    </lineage>
</organism>
<dbReference type="GO" id="GO:0008381">
    <property type="term" value="F:mechanosensitive monoatomic ion channel activity"/>
    <property type="evidence" value="ECO:0007669"/>
    <property type="project" value="UniProtKB-UniRule"/>
</dbReference>
<comment type="function">
    <text evidence="10">Channel that opens in response to stretch forces in the membrane lipid bilayer. May participate in the regulation of osmotic pressure changes within the cell.</text>
</comment>
<evidence type="ECO:0000313" key="11">
    <source>
        <dbReference type="EMBL" id="PEN13048.1"/>
    </source>
</evidence>
<keyword evidence="8 10" id="KW-0472">Membrane</keyword>
<keyword evidence="12" id="KW-1185">Reference proteome</keyword>
<proteinExistence type="inferred from homology"/>
<comment type="similarity">
    <text evidence="2 10">Belongs to the MscL family.</text>
</comment>
<evidence type="ECO:0000256" key="1">
    <source>
        <dbReference type="ARBA" id="ARBA00004651"/>
    </source>
</evidence>
<dbReference type="OrthoDB" id="9810350at2"/>
<dbReference type="InterPro" id="IPR001185">
    <property type="entry name" value="MS_channel"/>
</dbReference>
<comment type="subcellular location">
    <subcellularLocation>
        <location evidence="1 10">Cell membrane</location>
        <topology evidence="1 10">Multi-pass membrane protein</topology>
    </subcellularLocation>
</comment>
<evidence type="ECO:0000256" key="5">
    <source>
        <dbReference type="ARBA" id="ARBA00022692"/>
    </source>
</evidence>
<dbReference type="PROSITE" id="PS01327">
    <property type="entry name" value="MSCL"/>
    <property type="match status" value="1"/>
</dbReference>
<evidence type="ECO:0000256" key="3">
    <source>
        <dbReference type="ARBA" id="ARBA00022448"/>
    </source>
</evidence>
<dbReference type="AlphaFoldDB" id="A0A2A8CXD4"/>
<keyword evidence="7 10" id="KW-0406">Ion transport</keyword>
<name>A0A2A8CXD4_9BACT</name>
<dbReference type="SUPFAM" id="SSF81330">
    <property type="entry name" value="Gated mechanosensitive channel"/>
    <property type="match status" value="1"/>
</dbReference>
<comment type="caution">
    <text evidence="11">The sequence shown here is derived from an EMBL/GenBank/DDBJ whole genome shotgun (WGS) entry which is preliminary data.</text>
</comment>
<evidence type="ECO:0000256" key="10">
    <source>
        <dbReference type="HAMAP-Rule" id="MF_00115"/>
    </source>
</evidence>
<dbReference type="InterPro" id="IPR036019">
    <property type="entry name" value="MscL_channel"/>
</dbReference>
<keyword evidence="3 10" id="KW-0813">Transport</keyword>
<dbReference type="PRINTS" id="PR01264">
    <property type="entry name" value="MECHCHANNEL"/>
</dbReference>
<protein>
    <recommendedName>
        <fullName evidence="10">Large-conductance mechanosensitive channel</fullName>
    </recommendedName>
</protein>
<dbReference type="NCBIfam" id="TIGR00220">
    <property type="entry name" value="mscL"/>
    <property type="match status" value="1"/>
</dbReference>
<feature type="transmembrane region" description="Helical" evidence="10">
    <location>
        <begin position="86"/>
        <end position="105"/>
    </location>
</feature>
<comment type="subunit">
    <text evidence="10">Homopentamer.</text>
</comment>
<dbReference type="Pfam" id="PF01741">
    <property type="entry name" value="MscL"/>
    <property type="match status" value="1"/>
</dbReference>
<dbReference type="PANTHER" id="PTHR30266">
    <property type="entry name" value="MECHANOSENSITIVE CHANNEL MSCL"/>
    <property type="match status" value="1"/>
</dbReference>
<keyword evidence="6 10" id="KW-1133">Transmembrane helix</keyword>
<dbReference type="RefSeq" id="WP_098075641.1">
    <property type="nucleotide sequence ID" value="NZ_PDEQ01000005.1"/>
</dbReference>
<dbReference type="InterPro" id="IPR037673">
    <property type="entry name" value="MSC/AndL"/>
</dbReference>
<dbReference type="GO" id="GO:0005886">
    <property type="term" value="C:plasma membrane"/>
    <property type="evidence" value="ECO:0007669"/>
    <property type="project" value="UniProtKB-SubCell"/>
</dbReference>
<dbReference type="Proteomes" id="UP000220102">
    <property type="component" value="Unassembled WGS sequence"/>
</dbReference>
<sequence>MLQEYKKFALRGNVVDMAVGIIIGAAFNGVVQSLVKDVITPPLGLLVGNVDFSNIFVVLKDGTTPGPYPTLEAANAAGAVTVNGGVFLNSAISFLIVSFAVFVLVRSVNKMMEPDEAPEPAAPTVKKCPFCVQDIPVQATRCPHCTSDITDEPSPHAAS</sequence>
<gene>
    <name evidence="10 11" type="primary">mscL</name>
    <name evidence="11" type="ORF">CRI94_10355</name>
</gene>
<evidence type="ECO:0000256" key="7">
    <source>
        <dbReference type="ARBA" id="ARBA00023065"/>
    </source>
</evidence>
<feature type="transmembrane region" description="Helical" evidence="10">
    <location>
        <begin position="12"/>
        <end position="35"/>
    </location>
</feature>
<dbReference type="HAMAP" id="MF_00115">
    <property type="entry name" value="MscL"/>
    <property type="match status" value="1"/>
</dbReference>
<evidence type="ECO:0000256" key="4">
    <source>
        <dbReference type="ARBA" id="ARBA00022475"/>
    </source>
</evidence>
<reference evidence="11 12" key="1">
    <citation type="submission" date="2017-10" db="EMBL/GenBank/DDBJ databases">
        <title>Draft genome of Longibacter Salinarum.</title>
        <authorList>
            <person name="Goh K.M."/>
            <person name="Shamsir M.S."/>
            <person name="Lim S.W."/>
        </authorList>
    </citation>
    <scope>NUCLEOTIDE SEQUENCE [LARGE SCALE GENOMIC DNA]</scope>
    <source>
        <strain evidence="11 12">KCTC 52045</strain>
    </source>
</reference>
<dbReference type="Gene3D" id="1.10.1200.120">
    <property type="entry name" value="Large-conductance mechanosensitive channel, MscL, domain 1"/>
    <property type="match status" value="1"/>
</dbReference>
<keyword evidence="4 10" id="KW-1003">Cell membrane</keyword>
<evidence type="ECO:0000256" key="6">
    <source>
        <dbReference type="ARBA" id="ARBA00022989"/>
    </source>
</evidence>
<dbReference type="PANTHER" id="PTHR30266:SF2">
    <property type="entry name" value="LARGE-CONDUCTANCE MECHANOSENSITIVE CHANNEL"/>
    <property type="match status" value="1"/>
</dbReference>
<evidence type="ECO:0000256" key="9">
    <source>
        <dbReference type="ARBA" id="ARBA00023303"/>
    </source>
</evidence>
<dbReference type="EMBL" id="PDEQ01000005">
    <property type="protein sequence ID" value="PEN13048.1"/>
    <property type="molecule type" value="Genomic_DNA"/>
</dbReference>
<evidence type="ECO:0000256" key="8">
    <source>
        <dbReference type="ARBA" id="ARBA00023136"/>
    </source>
</evidence>
<keyword evidence="9 10" id="KW-0407">Ion channel</keyword>
<dbReference type="InterPro" id="IPR019823">
    <property type="entry name" value="Mechanosensitive_channel_CS"/>
</dbReference>
<keyword evidence="5 10" id="KW-0812">Transmembrane</keyword>
<evidence type="ECO:0000256" key="2">
    <source>
        <dbReference type="ARBA" id="ARBA00007254"/>
    </source>
</evidence>
<evidence type="ECO:0000313" key="12">
    <source>
        <dbReference type="Proteomes" id="UP000220102"/>
    </source>
</evidence>